<dbReference type="EMBL" id="CP059165">
    <property type="protein sequence ID" value="QLL08699.1"/>
    <property type="molecule type" value="Genomic_DNA"/>
</dbReference>
<gene>
    <name evidence="2" type="ORF">H0P51_07210</name>
</gene>
<proteinExistence type="predicted"/>
<accession>A0A7D6ITW7</accession>
<reference evidence="2" key="2">
    <citation type="submission" date="2020-07" db="EMBL/GenBank/DDBJ databases">
        <authorList>
            <person name="Yu X."/>
        </authorList>
    </citation>
    <scope>NUCLEOTIDE SEQUENCE [LARGE SCALE GENOMIC DNA]</scope>
    <source>
        <strain evidence="2">24T</strain>
    </source>
</reference>
<feature type="region of interest" description="Disordered" evidence="1">
    <location>
        <begin position="71"/>
        <end position="90"/>
    </location>
</feature>
<organism evidence="2 3">
    <name type="scientific">Mycobacterium vicinigordonae</name>
    <dbReference type="NCBI Taxonomy" id="1719132"/>
    <lineage>
        <taxon>Bacteria</taxon>
        <taxon>Bacillati</taxon>
        <taxon>Actinomycetota</taxon>
        <taxon>Actinomycetes</taxon>
        <taxon>Mycobacteriales</taxon>
        <taxon>Mycobacteriaceae</taxon>
        <taxon>Mycobacterium</taxon>
    </lineage>
</organism>
<name>A0A7D6ITW7_9MYCO</name>
<sequence>MADWSSKATRAAKELRQARIVCAQESLDVGDEFDKPSCCSIQLRTGLDEAISGPGLDAPEHVPQALVIAHTGDGEHDSATKKVKRGSRAA</sequence>
<reference evidence="2" key="1">
    <citation type="submission" date="2020-07" db="EMBL/GenBank/DDBJ databases">
        <title>Description of Mycobacterium gordonae subsp. intergordonae subsp.nov. and Mycobacterium gordonae subsp. gordonae subsp. nov.</title>
        <authorList>
            <person name="Huang H."/>
        </authorList>
    </citation>
    <scope>NUCLEOTIDE SEQUENCE [LARGE SCALE GENOMIC DNA]</scope>
    <source>
        <strain evidence="2">24T</strain>
    </source>
</reference>
<dbReference type="AlphaFoldDB" id="A0A7D6ITW7"/>
<protein>
    <submittedName>
        <fullName evidence="2">Uncharacterized protein</fullName>
    </submittedName>
</protein>
<feature type="compositionally biased region" description="Basic residues" evidence="1">
    <location>
        <begin position="81"/>
        <end position="90"/>
    </location>
</feature>
<keyword evidence="3" id="KW-1185">Reference proteome</keyword>
<evidence type="ECO:0000313" key="3">
    <source>
        <dbReference type="Proteomes" id="UP000510682"/>
    </source>
</evidence>
<dbReference type="Proteomes" id="UP000510682">
    <property type="component" value="Chromosome"/>
</dbReference>
<dbReference type="RefSeq" id="WP_180917284.1">
    <property type="nucleotide sequence ID" value="NZ_CP059165.1"/>
</dbReference>
<evidence type="ECO:0000313" key="2">
    <source>
        <dbReference type="EMBL" id="QLL08699.1"/>
    </source>
</evidence>
<dbReference type="KEGG" id="mgor:H0P51_07210"/>
<evidence type="ECO:0000256" key="1">
    <source>
        <dbReference type="SAM" id="MobiDB-lite"/>
    </source>
</evidence>